<name>A0AAV9ACH3_ACOGR</name>
<reference evidence="1" key="2">
    <citation type="submission" date="2023-06" db="EMBL/GenBank/DDBJ databases">
        <authorList>
            <person name="Ma L."/>
            <person name="Liu K.-W."/>
            <person name="Li Z."/>
            <person name="Hsiao Y.-Y."/>
            <person name="Qi Y."/>
            <person name="Fu T."/>
            <person name="Tang G."/>
            <person name="Zhang D."/>
            <person name="Sun W.-H."/>
            <person name="Liu D.-K."/>
            <person name="Li Y."/>
            <person name="Chen G.-Z."/>
            <person name="Liu X.-D."/>
            <person name="Liao X.-Y."/>
            <person name="Jiang Y.-T."/>
            <person name="Yu X."/>
            <person name="Hao Y."/>
            <person name="Huang J."/>
            <person name="Zhao X.-W."/>
            <person name="Ke S."/>
            <person name="Chen Y.-Y."/>
            <person name="Wu W.-L."/>
            <person name="Hsu J.-L."/>
            <person name="Lin Y.-F."/>
            <person name="Huang M.-D."/>
            <person name="Li C.-Y."/>
            <person name="Huang L."/>
            <person name="Wang Z.-W."/>
            <person name="Zhao X."/>
            <person name="Zhong W.-Y."/>
            <person name="Peng D.-H."/>
            <person name="Ahmad S."/>
            <person name="Lan S."/>
            <person name="Zhang J.-S."/>
            <person name="Tsai W.-C."/>
            <person name="Van De Peer Y."/>
            <person name="Liu Z.-J."/>
        </authorList>
    </citation>
    <scope>NUCLEOTIDE SEQUENCE</scope>
    <source>
        <strain evidence="1">SCP</strain>
        <tissue evidence="1">Leaves</tissue>
    </source>
</reference>
<dbReference type="Proteomes" id="UP001179952">
    <property type="component" value="Unassembled WGS sequence"/>
</dbReference>
<evidence type="ECO:0000313" key="2">
    <source>
        <dbReference type="Proteomes" id="UP001179952"/>
    </source>
</evidence>
<evidence type="ECO:0000313" key="1">
    <source>
        <dbReference type="EMBL" id="KAK1262006.1"/>
    </source>
</evidence>
<gene>
    <name evidence="1" type="ORF">QJS04_geneDACA001114</name>
</gene>
<reference evidence="1" key="1">
    <citation type="journal article" date="2023" name="Nat. Commun.">
        <title>Diploid and tetraploid genomes of Acorus and the evolution of monocots.</title>
        <authorList>
            <person name="Ma L."/>
            <person name="Liu K.W."/>
            <person name="Li Z."/>
            <person name="Hsiao Y.Y."/>
            <person name="Qi Y."/>
            <person name="Fu T."/>
            <person name="Tang G.D."/>
            <person name="Zhang D."/>
            <person name="Sun W.H."/>
            <person name="Liu D.K."/>
            <person name="Li Y."/>
            <person name="Chen G.Z."/>
            <person name="Liu X.D."/>
            <person name="Liao X.Y."/>
            <person name="Jiang Y.T."/>
            <person name="Yu X."/>
            <person name="Hao Y."/>
            <person name="Huang J."/>
            <person name="Zhao X.W."/>
            <person name="Ke S."/>
            <person name="Chen Y.Y."/>
            <person name="Wu W.L."/>
            <person name="Hsu J.L."/>
            <person name="Lin Y.F."/>
            <person name="Huang M.D."/>
            <person name="Li C.Y."/>
            <person name="Huang L."/>
            <person name="Wang Z.W."/>
            <person name="Zhao X."/>
            <person name="Zhong W.Y."/>
            <person name="Peng D.H."/>
            <person name="Ahmad S."/>
            <person name="Lan S."/>
            <person name="Zhang J.S."/>
            <person name="Tsai W.C."/>
            <person name="Van de Peer Y."/>
            <person name="Liu Z.J."/>
        </authorList>
    </citation>
    <scope>NUCLEOTIDE SEQUENCE</scope>
    <source>
        <strain evidence="1">SCP</strain>
    </source>
</reference>
<sequence>MERKKSLKPRNVKDAAAMALCMPRLRSTTTNHHHNHNHHRVTTPMTLLERFREVVSRLIVLSAITKEPAAQPQRGARAGAHDSHHSQAVEDCIEFLKRSAGVAAEAAEEQDVEGVGEVVAEAGDQVVLSAVQVM</sequence>
<accession>A0AAV9ACH3</accession>
<proteinExistence type="predicted"/>
<comment type="caution">
    <text evidence="1">The sequence shown here is derived from an EMBL/GenBank/DDBJ whole genome shotgun (WGS) entry which is preliminary data.</text>
</comment>
<keyword evidence="2" id="KW-1185">Reference proteome</keyword>
<dbReference type="EMBL" id="JAUJYN010000010">
    <property type="protein sequence ID" value="KAK1262006.1"/>
    <property type="molecule type" value="Genomic_DNA"/>
</dbReference>
<dbReference type="AlphaFoldDB" id="A0AAV9ACH3"/>
<dbReference type="PANTHER" id="PTHR35111:SF1">
    <property type="entry name" value="OS04G0115900 PROTEIN"/>
    <property type="match status" value="1"/>
</dbReference>
<protein>
    <submittedName>
        <fullName evidence="1">Uncharacterized protein</fullName>
    </submittedName>
</protein>
<dbReference type="PANTHER" id="PTHR35111">
    <property type="entry name" value="F10A5.9-RELATED"/>
    <property type="match status" value="1"/>
</dbReference>
<organism evidence="1 2">
    <name type="scientific">Acorus gramineus</name>
    <name type="common">Dwarf sweet flag</name>
    <dbReference type="NCBI Taxonomy" id="55184"/>
    <lineage>
        <taxon>Eukaryota</taxon>
        <taxon>Viridiplantae</taxon>
        <taxon>Streptophyta</taxon>
        <taxon>Embryophyta</taxon>
        <taxon>Tracheophyta</taxon>
        <taxon>Spermatophyta</taxon>
        <taxon>Magnoliopsida</taxon>
        <taxon>Liliopsida</taxon>
        <taxon>Acoraceae</taxon>
        <taxon>Acorus</taxon>
    </lineage>
</organism>